<evidence type="ECO:0000259" key="7">
    <source>
        <dbReference type="Pfam" id="PF02627"/>
    </source>
</evidence>
<dbReference type="GO" id="GO:0051920">
    <property type="term" value="F:peroxiredoxin activity"/>
    <property type="evidence" value="ECO:0007669"/>
    <property type="project" value="InterPro"/>
</dbReference>
<dbReference type="GO" id="GO:0032843">
    <property type="term" value="F:hydroperoxide reductase activity"/>
    <property type="evidence" value="ECO:0007669"/>
    <property type="project" value="InterPro"/>
</dbReference>
<evidence type="ECO:0000256" key="5">
    <source>
        <dbReference type="ARBA" id="ARBA00023284"/>
    </source>
</evidence>
<dbReference type="Gene3D" id="1.20.1290.10">
    <property type="entry name" value="AhpD-like"/>
    <property type="match status" value="1"/>
</dbReference>
<evidence type="ECO:0000313" key="9">
    <source>
        <dbReference type="Proteomes" id="UP000680020"/>
    </source>
</evidence>
<comment type="catalytic activity">
    <reaction evidence="6">
        <text>N(6)-[(R)-dihydrolipoyl]-L-lysyl-[lipoyl-carrier protein] + a hydroperoxide = N(6)-[(R)-lipoyl]-L-lysyl-[lipoyl-carrier protein] + an alcohol + H2O</text>
        <dbReference type="Rhea" id="RHEA:62636"/>
        <dbReference type="Rhea" id="RHEA-COMP:10502"/>
        <dbReference type="Rhea" id="RHEA-COMP:16355"/>
        <dbReference type="ChEBI" id="CHEBI:15377"/>
        <dbReference type="ChEBI" id="CHEBI:30879"/>
        <dbReference type="ChEBI" id="CHEBI:35924"/>
        <dbReference type="ChEBI" id="CHEBI:83099"/>
        <dbReference type="ChEBI" id="CHEBI:83100"/>
        <dbReference type="EC" id="1.11.1.28"/>
    </reaction>
</comment>
<dbReference type="InterPro" id="IPR003779">
    <property type="entry name" value="CMD-like"/>
</dbReference>
<evidence type="ECO:0000256" key="2">
    <source>
        <dbReference type="ARBA" id="ARBA00022862"/>
    </source>
</evidence>
<dbReference type="NCBIfam" id="TIGR00778">
    <property type="entry name" value="ahpD_dom"/>
    <property type="match status" value="1"/>
</dbReference>
<feature type="active site" description="Proton donor" evidence="6">
    <location>
        <position position="134"/>
    </location>
</feature>
<comment type="caution">
    <text evidence="8">The sequence shown here is derived from an EMBL/GenBank/DDBJ whole genome shotgun (WGS) entry which is preliminary data.</text>
</comment>
<keyword evidence="2 6" id="KW-0049">Antioxidant</keyword>
<feature type="disulfide bond" description="Interchain (with AhpC); in linked form" evidence="6">
    <location>
        <position position="137"/>
    </location>
</feature>
<keyword evidence="3 6" id="KW-0560">Oxidoreductase</keyword>
<protein>
    <recommendedName>
        <fullName evidence="6">Alkyl hydroperoxide reductase AhpD</fullName>
        <ecNumber evidence="6">1.11.1.28</ecNumber>
    </recommendedName>
    <alternativeName>
        <fullName evidence="6">Alkylhydroperoxidase AhpD</fullName>
    </alternativeName>
</protein>
<dbReference type="GO" id="GO:0015036">
    <property type="term" value="F:disulfide oxidoreductase activity"/>
    <property type="evidence" value="ECO:0007669"/>
    <property type="project" value="TreeGrafter"/>
</dbReference>
<dbReference type="AlphaFoldDB" id="A0AB35BU22"/>
<feature type="disulfide bond" evidence="6">
    <location>
        <begin position="134"/>
        <end position="137"/>
    </location>
</feature>
<feature type="domain" description="Carboxymuconolactone decarboxylase-like" evidence="7">
    <location>
        <begin position="98"/>
        <end position="168"/>
    </location>
</feature>
<dbReference type="GeneID" id="58263243"/>
<evidence type="ECO:0000256" key="4">
    <source>
        <dbReference type="ARBA" id="ARBA00023157"/>
    </source>
</evidence>
<dbReference type="GO" id="GO:0006979">
    <property type="term" value="P:response to oxidative stress"/>
    <property type="evidence" value="ECO:0007669"/>
    <property type="project" value="InterPro"/>
</dbReference>
<evidence type="ECO:0000256" key="1">
    <source>
        <dbReference type="ARBA" id="ARBA00022559"/>
    </source>
</evidence>
<gene>
    <name evidence="6" type="primary">ahpD</name>
    <name evidence="8" type="ORF">J7561_00720</name>
</gene>
<accession>A0AB35BU22</accession>
<sequence length="173" mass="18598">MSIDALKDMLPAYAKDMRLNLSNVLSEAGAEGLTEKQIAAIAVAVSLSTRSKALIENIEAFAAPILTEEELNGAKIAFSIMSMNNIYYRFVHLTSNQEYATIPARLRMNSMANPGIDKVTFELASMAVSAVNGCGMCLDSHEKNLRDHGVTTQAIQSSVRIAAVLFSVGATLN</sequence>
<dbReference type="EC" id="1.11.1.28" evidence="6"/>
<evidence type="ECO:0000256" key="3">
    <source>
        <dbReference type="ARBA" id="ARBA00023002"/>
    </source>
</evidence>
<reference evidence="8" key="1">
    <citation type="submission" date="2021-03" db="EMBL/GenBank/DDBJ databases">
        <title>Identification and antibiotic profiling of Wohlfahrtiimonas chitiniclastica, an underestimated human pathogen.</title>
        <authorList>
            <person name="Kopf A."/>
            <person name="Bunk B."/>
            <person name="Coldewey S."/>
            <person name="Gunzer F."/>
            <person name="Riedel T."/>
            <person name="Schroettner P."/>
        </authorList>
    </citation>
    <scope>NUCLEOTIDE SEQUENCE</scope>
    <source>
        <strain evidence="8">DSM 100917</strain>
    </source>
</reference>
<dbReference type="HAMAP" id="MF_01676">
    <property type="entry name" value="AhpD"/>
    <property type="match status" value="1"/>
</dbReference>
<dbReference type="EMBL" id="JAGIBU010000001">
    <property type="protein sequence ID" value="MBS7823724.1"/>
    <property type="molecule type" value="Genomic_DNA"/>
</dbReference>
<dbReference type="SUPFAM" id="SSF69118">
    <property type="entry name" value="AhpD-like"/>
    <property type="match status" value="1"/>
</dbReference>
<proteinExistence type="inferred from homology"/>
<comment type="similarity">
    <text evidence="6">Belongs to the AhpD family.</text>
</comment>
<dbReference type="InterPro" id="IPR004674">
    <property type="entry name" value="AhpD"/>
</dbReference>
<evidence type="ECO:0000313" key="8">
    <source>
        <dbReference type="EMBL" id="MBS7823724.1"/>
    </source>
</evidence>
<name>A0AB35BU22_9GAMM</name>
<feature type="active site" description="Cysteine sulfenic acid (-SOH) intermediate" evidence="6">
    <location>
        <position position="137"/>
    </location>
</feature>
<dbReference type="Proteomes" id="UP000680020">
    <property type="component" value="Unassembled WGS sequence"/>
</dbReference>
<comment type="function">
    <text evidence="6">Antioxidant protein with alkyl hydroperoxidase activity. Required for the reduction of the AhpC active site cysteine residues and for the regeneration of the AhpC enzyme activity.</text>
</comment>
<dbReference type="InterPro" id="IPR029032">
    <property type="entry name" value="AhpD-like"/>
</dbReference>
<keyword evidence="1 6" id="KW-0575">Peroxidase</keyword>
<dbReference type="PANTHER" id="PTHR33930:SF7">
    <property type="entry name" value="ALKYL HYDROPEROXIDE REDUCTASE AHPD"/>
    <property type="match status" value="1"/>
</dbReference>
<dbReference type="PANTHER" id="PTHR33930">
    <property type="entry name" value="ALKYL HYDROPEROXIDE REDUCTASE AHPD"/>
    <property type="match status" value="1"/>
</dbReference>
<keyword evidence="4 6" id="KW-1015">Disulfide bond</keyword>
<dbReference type="GO" id="GO:0045454">
    <property type="term" value="P:cell redox homeostasis"/>
    <property type="evidence" value="ECO:0007669"/>
    <property type="project" value="TreeGrafter"/>
</dbReference>
<dbReference type="RefSeq" id="WP_008314893.1">
    <property type="nucleotide sequence ID" value="NZ_CP115969.1"/>
</dbReference>
<organism evidence="8 9">
    <name type="scientific">Wohlfahrtiimonas chitiniclastica</name>
    <dbReference type="NCBI Taxonomy" id="400946"/>
    <lineage>
        <taxon>Bacteria</taxon>
        <taxon>Pseudomonadati</taxon>
        <taxon>Pseudomonadota</taxon>
        <taxon>Gammaproteobacteria</taxon>
        <taxon>Cardiobacteriales</taxon>
        <taxon>Ignatzschineriaceae</taxon>
        <taxon>Wohlfahrtiimonas</taxon>
    </lineage>
</organism>
<dbReference type="InterPro" id="IPR004675">
    <property type="entry name" value="AhpD_core"/>
</dbReference>
<keyword evidence="5 6" id="KW-0676">Redox-active center</keyword>
<evidence type="ECO:0000256" key="6">
    <source>
        <dbReference type="HAMAP-Rule" id="MF_01676"/>
    </source>
</evidence>
<dbReference type="Pfam" id="PF02627">
    <property type="entry name" value="CMD"/>
    <property type="match status" value="1"/>
</dbReference>